<dbReference type="SUPFAM" id="SSF53850">
    <property type="entry name" value="Periplasmic binding protein-like II"/>
    <property type="match status" value="1"/>
</dbReference>
<dbReference type="GO" id="GO:0035435">
    <property type="term" value="P:phosphate ion transmembrane transport"/>
    <property type="evidence" value="ECO:0007669"/>
    <property type="project" value="InterPro"/>
</dbReference>
<evidence type="ECO:0000256" key="1">
    <source>
        <dbReference type="ARBA" id="ARBA00008725"/>
    </source>
</evidence>
<accession>A0A1H5N6Y2</accession>
<dbReference type="InterPro" id="IPR050962">
    <property type="entry name" value="Phosphate-bind_PstS"/>
</dbReference>
<dbReference type="InterPro" id="IPR024370">
    <property type="entry name" value="PBP_domain"/>
</dbReference>
<dbReference type="Proteomes" id="UP000182725">
    <property type="component" value="Unassembled WGS sequence"/>
</dbReference>
<evidence type="ECO:0000313" key="7">
    <source>
        <dbReference type="EMBL" id="SEE96428.1"/>
    </source>
</evidence>
<evidence type="ECO:0000256" key="2">
    <source>
        <dbReference type="ARBA" id="ARBA00022448"/>
    </source>
</evidence>
<evidence type="ECO:0000259" key="6">
    <source>
        <dbReference type="Pfam" id="PF12849"/>
    </source>
</evidence>
<comment type="similarity">
    <text evidence="1 4">Belongs to the PstS family.</text>
</comment>
<dbReference type="PROSITE" id="PS51257">
    <property type="entry name" value="PROKAR_LIPOPROTEIN"/>
    <property type="match status" value="1"/>
</dbReference>
<dbReference type="PANTHER" id="PTHR42996">
    <property type="entry name" value="PHOSPHATE-BINDING PROTEIN PSTS"/>
    <property type="match status" value="1"/>
</dbReference>
<name>A0A1H5N6Y2_9MICC</name>
<feature type="chain" id="PRO_5038359756" description="Phosphate-binding protein" evidence="5">
    <location>
        <begin position="25"/>
        <end position="373"/>
    </location>
</feature>
<proteinExistence type="inferred from homology"/>
<organism evidence="7 8">
    <name type="scientific">Arthrobacter alpinus</name>
    <dbReference type="NCBI Taxonomy" id="656366"/>
    <lineage>
        <taxon>Bacteria</taxon>
        <taxon>Bacillati</taxon>
        <taxon>Actinomycetota</taxon>
        <taxon>Actinomycetes</taxon>
        <taxon>Micrococcales</taxon>
        <taxon>Micrococcaceae</taxon>
        <taxon>Arthrobacter</taxon>
    </lineage>
</organism>
<keyword evidence="3 4" id="KW-0592">Phosphate transport</keyword>
<dbReference type="PIRSF" id="PIRSF002756">
    <property type="entry name" value="PstS"/>
    <property type="match status" value="1"/>
</dbReference>
<keyword evidence="2 4" id="KW-0813">Transport</keyword>
<reference evidence="7 8" key="1">
    <citation type="submission" date="2016-10" db="EMBL/GenBank/DDBJ databases">
        <authorList>
            <person name="de Groot N.N."/>
        </authorList>
    </citation>
    <scope>NUCLEOTIDE SEQUENCE [LARGE SCALE GENOMIC DNA]</scope>
    <source>
        <strain evidence="7 8">DSM 22274</strain>
    </source>
</reference>
<dbReference type="GO" id="GO:0043190">
    <property type="term" value="C:ATP-binding cassette (ABC) transporter complex"/>
    <property type="evidence" value="ECO:0007669"/>
    <property type="project" value="InterPro"/>
</dbReference>
<evidence type="ECO:0000313" key="8">
    <source>
        <dbReference type="Proteomes" id="UP000182725"/>
    </source>
</evidence>
<sequence length="373" mass="37608">MKALHIGRVAAVLTVGALALTACGTDNVVSTGNGGTSAASNGAAVTGTLTGTGASSISAAMDAWKAGFESANSGAKIQYSPEGSGAGRKALIAGAVQFAGSDAFLKDEELVSAQEKCGPAGAINIPWYISPIAVAFNVEGVKDLKLDADTIAKIFRGDIKNWNDAAIKAANPDATLPDLAITPVHRSDNSGTTENFTDYLAAAASTVWTDKKSGDWPTALPGENAKGTSGVVKTITETPGAITYADDSAITDALGKVELKVGDSYVPVTAEAAAKAVDAATVVEGRAANDLSLKLDRKTTVAGAYPAVLVSYGVFCASYPDAATADLVKAFGTFVLSEDGQKQAADAAKSAPLSTELAAKAKTALDSITVAAK</sequence>
<dbReference type="PANTHER" id="PTHR42996:SF1">
    <property type="entry name" value="PHOSPHATE-BINDING PROTEIN PSTS"/>
    <property type="match status" value="1"/>
</dbReference>
<evidence type="ECO:0000256" key="4">
    <source>
        <dbReference type="PIRNR" id="PIRNR002756"/>
    </source>
</evidence>
<dbReference type="RefSeq" id="WP_074712531.1">
    <property type="nucleotide sequence ID" value="NZ_FNTV01000001.1"/>
</dbReference>
<keyword evidence="5" id="KW-0732">Signal</keyword>
<evidence type="ECO:0000256" key="5">
    <source>
        <dbReference type="SAM" id="SignalP"/>
    </source>
</evidence>
<evidence type="ECO:0000256" key="3">
    <source>
        <dbReference type="ARBA" id="ARBA00022592"/>
    </source>
</evidence>
<feature type="signal peptide" evidence="5">
    <location>
        <begin position="1"/>
        <end position="24"/>
    </location>
</feature>
<dbReference type="NCBIfam" id="TIGR00975">
    <property type="entry name" value="3a0107s03"/>
    <property type="match status" value="1"/>
</dbReference>
<gene>
    <name evidence="7" type="ORF">SAMN04489740_3372</name>
</gene>
<protein>
    <recommendedName>
        <fullName evidence="4">Phosphate-binding protein</fullName>
    </recommendedName>
</protein>
<dbReference type="Pfam" id="PF12849">
    <property type="entry name" value="PBP_like_2"/>
    <property type="match status" value="1"/>
</dbReference>
<feature type="domain" description="PBP" evidence="6">
    <location>
        <begin position="39"/>
        <end position="338"/>
    </location>
</feature>
<dbReference type="CDD" id="cd13565">
    <property type="entry name" value="PBP2_PstS"/>
    <property type="match status" value="1"/>
</dbReference>
<dbReference type="GO" id="GO:0042301">
    <property type="term" value="F:phosphate ion binding"/>
    <property type="evidence" value="ECO:0007669"/>
    <property type="project" value="InterPro"/>
</dbReference>
<dbReference type="Gene3D" id="3.40.190.10">
    <property type="entry name" value="Periplasmic binding protein-like II"/>
    <property type="match status" value="2"/>
</dbReference>
<dbReference type="EMBL" id="FNTV01000001">
    <property type="protein sequence ID" value="SEE96428.1"/>
    <property type="molecule type" value="Genomic_DNA"/>
</dbReference>
<dbReference type="AlphaFoldDB" id="A0A1H5N6Y2"/>
<dbReference type="InterPro" id="IPR005673">
    <property type="entry name" value="ABC_phos-bd_PstS"/>
</dbReference>